<protein>
    <submittedName>
        <fullName evidence="2">Uncharacterized protein</fullName>
    </submittedName>
</protein>
<dbReference type="Proteomes" id="UP000243498">
    <property type="component" value="Unassembled WGS sequence"/>
</dbReference>
<comment type="caution">
    <text evidence="2">The sequence shown here is derived from an EMBL/GenBank/DDBJ whole genome shotgun (WGS) entry which is preliminary data.</text>
</comment>
<accession>A0A162LTD6</accession>
<keyword evidence="3" id="KW-1185">Reference proteome</keyword>
<feature type="region of interest" description="Disordered" evidence="1">
    <location>
        <begin position="41"/>
        <end position="112"/>
    </location>
</feature>
<feature type="compositionally biased region" description="Basic and acidic residues" evidence="1">
    <location>
        <begin position="91"/>
        <end position="102"/>
    </location>
</feature>
<feature type="compositionally biased region" description="Basic residues" evidence="1">
    <location>
        <begin position="41"/>
        <end position="50"/>
    </location>
</feature>
<dbReference type="EMBL" id="AZHC01000010">
    <property type="protein sequence ID" value="OAA44310.1"/>
    <property type="molecule type" value="Genomic_DNA"/>
</dbReference>
<sequence length="112" mass="12792">MKSDSEIAEAPYVSPVRVAPEDQLLLCRCMQALEFRFCSKRWPSHRRSSRASRSSSAMLDRRPSKMRDQQLELRDGRRSWSRFAMLSNDGGRNKSRLEEDGVGKAGAEDGEE</sequence>
<organism evidence="2 3">
    <name type="scientific">Metarhizium rileyi (strain RCEF 4871)</name>
    <name type="common">Nomuraea rileyi</name>
    <dbReference type="NCBI Taxonomy" id="1649241"/>
    <lineage>
        <taxon>Eukaryota</taxon>
        <taxon>Fungi</taxon>
        <taxon>Dikarya</taxon>
        <taxon>Ascomycota</taxon>
        <taxon>Pezizomycotina</taxon>
        <taxon>Sordariomycetes</taxon>
        <taxon>Hypocreomycetidae</taxon>
        <taxon>Hypocreales</taxon>
        <taxon>Clavicipitaceae</taxon>
        <taxon>Metarhizium</taxon>
    </lineage>
</organism>
<evidence type="ECO:0000256" key="1">
    <source>
        <dbReference type="SAM" id="MobiDB-lite"/>
    </source>
</evidence>
<evidence type="ECO:0000313" key="3">
    <source>
        <dbReference type="Proteomes" id="UP000243498"/>
    </source>
</evidence>
<dbReference type="AlphaFoldDB" id="A0A162LTD6"/>
<reference evidence="2 3" key="1">
    <citation type="journal article" date="2016" name="Genome Biol. Evol.">
        <title>Divergent and convergent evolution of fungal pathogenicity.</title>
        <authorList>
            <person name="Shang Y."/>
            <person name="Xiao G."/>
            <person name="Zheng P."/>
            <person name="Cen K."/>
            <person name="Zhan S."/>
            <person name="Wang C."/>
        </authorList>
    </citation>
    <scope>NUCLEOTIDE SEQUENCE [LARGE SCALE GENOMIC DNA]</scope>
    <source>
        <strain evidence="2 3">RCEF 4871</strain>
    </source>
</reference>
<evidence type="ECO:0000313" key="2">
    <source>
        <dbReference type="EMBL" id="OAA44310.1"/>
    </source>
</evidence>
<gene>
    <name evidence="2" type="ORF">NOR_04038</name>
</gene>
<name>A0A162LTD6_METRR</name>
<feature type="compositionally biased region" description="Basic and acidic residues" evidence="1">
    <location>
        <begin position="59"/>
        <end position="78"/>
    </location>
</feature>
<proteinExistence type="predicted"/>